<evidence type="ECO:0000256" key="5">
    <source>
        <dbReference type="ARBA" id="ARBA00023136"/>
    </source>
</evidence>
<keyword evidence="4" id="KW-0406">Ion transport</keyword>
<comment type="subcellular location">
    <subcellularLocation>
        <location evidence="1">Membrane</location>
    </subcellularLocation>
</comment>
<evidence type="ECO:0008006" key="8">
    <source>
        <dbReference type="Google" id="ProtNLM"/>
    </source>
</evidence>
<dbReference type="InterPro" id="IPR000711">
    <property type="entry name" value="ATPase_OSCP/dsu"/>
</dbReference>
<dbReference type="AlphaFoldDB" id="A0A0F8WI60"/>
<sequence>MSTGMIAVRYAKALFLSAREQKALDSVRADMELILEAATGISDIQILLESPILDSGKKTTALVEIFKSRISTLSLDFIRMVTGNKREEYLPGMARYYI</sequence>
<keyword evidence="2" id="KW-0813">Transport</keyword>
<keyword evidence="6" id="KW-0066">ATP synthesis</keyword>
<dbReference type="GO" id="GO:0046933">
    <property type="term" value="F:proton-transporting ATP synthase activity, rotational mechanism"/>
    <property type="evidence" value="ECO:0007669"/>
    <property type="project" value="InterPro"/>
</dbReference>
<name>A0A0F8WI60_9ZZZZ</name>
<accession>A0A0F8WI60</accession>
<comment type="caution">
    <text evidence="7">The sequence shown here is derived from an EMBL/GenBank/DDBJ whole genome shotgun (WGS) entry which is preliminary data.</text>
</comment>
<evidence type="ECO:0000256" key="2">
    <source>
        <dbReference type="ARBA" id="ARBA00022448"/>
    </source>
</evidence>
<evidence type="ECO:0000256" key="6">
    <source>
        <dbReference type="ARBA" id="ARBA00023310"/>
    </source>
</evidence>
<dbReference type="InterPro" id="IPR026015">
    <property type="entry name" value="ATP_synth_OSCP/delta_N_sf"/>
</dbReference>
<dbReference type="Gene3D" id="1.10.520.20">
    <property type="entry name" value="N-terminal domain of the delta subunit of the F1F0-ATP synthase"/>
    <property type="match status" value="1"/>
</dbReference>
<keyword evidence="5" id="KW-0472">Membrane</keyword>
<dbReference type="Pfam" id="PF00213">
    <property type="entry name" value="OSCP"/>
    <property type="match status" value="1"/>
</dbReference>
<reference evidence="7" key="1">
    <citation type="journal article" date="2015" name="Nature">
        <title>Complex archaea that bridge the gap between prokaryotes and eukaryotes.</title>
        <authorList>
            <person name="Spang A."/>
            <person name="Saw J.H."/>
            <person name="Jorgensen S.L."/>
            <person name="Zaremba-Niedzwiedzka K."/>
            <person name="Martijn J."/>
            <person name="Lind A.E."/>
            <person name="van Eijk R."/>
            <person name="Schleper C."/>
            <person name="Guy L."/>
            <person name="Ettema T.J."/>
        </authorList>
    </citation>
    <scope>NUCLEOTIDE SEQUENCE</scope>
</reference>
<evidence type="ECO:0000256" key="3">
    <source>
        <dbReference type="ARBA" id="ARBA00022781"/>
    </source>
</evidence>
<organism evidence="7">
    <name type="scientific">marine sediment metagenome</name>
    <dbReference type="NCBI Taxonomy" id="412755"/>
    <lineage>
        <taxon>unclassified sequences</taxon>
        <taxon>metagenomes</taxon>
        <taxon>ecological metagenomes</taxon>
    </lineage>
</organism>
<dbReference type="EMBL" id="LAZR01064931">
    <property type="protein sequence ID" value="KKK56557.1"/>
    <property type="molecule type" value="Genomic_DNA"/>
</dbReference>
<dbReference type="SUPFAM" id="SSF47928">
    <property type="entry name" value="N-terminal domain of the delta subunit of the F1F0-ATP synthase"/>
    <property type="match status" value="1"/>
</dbReference>
<proteinExistence type="predicted"/>
<dbReference type="GO" id="GO:0016020">
    <property type="term" value="C:membrane"/>
    <property type="evidence" value="ECO:0007669"/>
    <property type="project" value="UniProtKB-SubCell"/>
</dbReference>
<protein>
    <recommendedName>
        <fullName evidence="8">ATP synthase subunit delta</fullName>
    </recommendedName>
</protein>
<keyword evidence="3" id="KW-0375">Hydrogen ion transport</keyword>
<evidence type="ECO:0000313" key="7">
    <source>
        <dbReference type="EMBL" id="KKK56557.1"/>
    </source>
</evidence>
<feature type="non-terminal residue" evidence="7">
    <location>
        <position position="98"/>
    </location>
</feature>
<evidence type="ECO:0000256" key="4">
    <source>
        <dbReference type="ARBA" id="ARBA00023065"/>
    </source>
</evidence>
<gene>
    <name evidence="7" type="ORF">LCGC14_3063310</name>
</gene>
<evidence type="ECO:0000256" key="1">
    <source>
        <dbReference type="ARBA" id="ARBA00004370"/>
    </source>
</evidence>